<name>A0A2L2SYE8_9HYPO</name>
<evidence type="ECO:0008006" key="4">
    <source>
        <dbReference type="Google" id="ProtNLM"/>
    </source>
</evidence>
<proteinExistence type="predicted"/>
<dbReference type="GO" id="GO:0008270">
    <property type="term" value="F:zinc ion binding"/>
    <property type="evidence" value="ECO:0007669"/>
    <property type="project" value="InterPro"/>
</dbReference>
<sequence length="231" mass="25661">MVAATIYGSRPNSMLARVDAERERSLAKVRSVAMLDILTNSALSRHPPFSLLVMSLPHSLNGKDSDPKFLELDQGPRSYKACTACRTRKVRCIIEDRGVGKACALCIKIIGDSNSPGQSSISSLALASPDPQQLRSLFEDDDILLGCLVAISSRYYHLPKYAVGGYERSCEIHNSCWQWTRRQVSRVIFEGARPQSLLSVIETLLILAEWLPKFIHAFVENNDLHSHIHAG</sequence>
<keyword evidence="3" id="KW-1185">Reference proteome</keyword>
<protein>
    <recommendedName>
        <fullName evidence="4">Zn(2)-C6 fungal-type domain-containing protein</fullName>
    </recommendedName>
</protein>
<dbReference type="PANTHER" id="PTHR31644:SF2">
    <property type="entry name" value="TRANSCRIPTIONAL ACTIVATOR ARO80-RELATED"/>
    <property type="match status" value="1"/>
</dbReference>
<dbReference type="STRING" id="56646.A0A2L2SYE8"/>
<dbReference type="EMBL" id="LN649230">
    <property type="protein sequence ID" value="CEI62008.1"/>
    <property type="molecule type" value="Genomic_DNA"/>
</dbReference>
<dbReference type="SUPFAM" id="SSF57701">
    <property type="entry name" value="Zn2/Cys6 DNA-binding domain"/>
    <property type="match status" value="1"/>
</dbReference>
<organism evidence="2 3">
    <name type="scientific">Fusarium venenatum</name>
    <dbReference type="NCBI Taxonomy" id="56646"/>
    <lineage>
        <taxon>Eukaryota</taxon>
        <taxon>Fungi</taxon>
        <taxon>Dikarya</taxon>
        <taxon>Ascomycota</taxon>
        <taxon>Pezizomycotina</taxon>
        <taxon>Sordariomycetes</taxon>
        <taxon>Hypocreomycetidae</taxon>
        <taxon>Hypocreales</taxon>
        <taxon>Nectriaceae</taxon>
        <taxon>Fusarium</taxon>
    </lineage>
</organism>
<dbReference type="GO" id="GO:0005634">
    <property type="term" value="C:nucleus"/>
    <property type="evidence" value="ECO:0007669"/>
    <property type="project" value="TreeGrafter"/>
</dbReference>
<evidence type="ECO:0000313" key="3">
    <source>
        <dbReference type="Proteomes" id="UP000245910"/>
    </source>
</evidence>
<dbReference type="InterPro" id="IPR052780">
    <property type="entry name" value="AAA_Catabolism_Regulators"/>
</dbReference>
<dbReference type="GO" id="GO:0045944">
    <property type="term" value="P:positive regulation of transcription by RNA polymerase II"/>
    <property type="evidence" value="ECO:0007669"/>
    <property type="project" value="TreeGrafter"/>
</dbReference>
<evidence type="ECO:0000313" key="2">
    <source>
        <dbReference type="EMBL" id="CEI62008.1"/>
    </source>
</evidence>
<dbReference type="InterPro" id="IPR036864">
    <property type="entry name" value="Zn2-C6_fun-type_DNA-bd_sf"/>
</dbReference>
<dbReference type="InterPro" id="IPR001138">
    <property type="entry name" value="Zn2Cys6_DnaBD"/>
</dbReference>
<reference evidence="3" key="1">
    <citation type="submission" date="2014-10" db="EMBL/GenBank/DDBJ databases">
        <authorList>
            <person name="King R."/>
        </authorList>
    </citation>
    <scope>NUCLEOTIDE SEQUENCE [LARGE SCALE GENOMIC DNA]</scope>
    <source>
        <strain evidence="3">A3/5</strain>
    </source>
</reference>
<dbReference type="Proteomes" id="UP000245910">
    <property type="component" value="Chromosome II"/>
</dbReference>
<evidence type="ECO:0000256" key="1">
    <source>
        <dbReference type="ARBA" id="ARBA00023242"/>
    </source>
</evidence>
<keyword evidence="1" id="KW-0539">Nucleus</keyword>
<accession>A0A2L2SYE8</accession>
<dbReference type="CDD" id="cd00067">
    <property type="entry name" value="GAL4"/>
    <property type="match status" value="1"/>
</dbReference>
<dbReference type="PANTHER" id="PTHR31644">
    <property type="entry name" value="TRANSCRIPTIONAL ACTIVATOR ARO80-RELATED"/>
    <property type="match status" value="1"/>
</dbReference>
<dbReference type="AlphaFoldDB" id="A0A2L2SYE8"/>
<dbReference type="GO" id="GO:0009074">
    <property type="term" value="P:aromatic amino acid family catabolic process"/>
    <property type="evidence" value="ECO:0007669"/>
    <property type="project" value="TreeGrafter"/>
</dbReference>
<dbReference type="GO" id="GO:0000981">
    <property type="term" value="F:DNA-binding transcription factor activity, RNA polymerase II-specific"/>
    <property type="evidence" value="ECO:0007669"/>
    <property type="project" value="InterPro"/>
</dbReference>